<evidence type="ECO:0000259" key="5">
    <source>
        <dbReference type="Pfam" id="PF01167"/>
    </source>
</evidence>
<dbReference type="EMBL" id="SWLE01000015">
    <property type="protein sequence ID" value="TNM91615.1"/>
    <property type="molecule type" value="Genomic_DNA"/>
</dbReference>
<dbReference type="Pfam" id="PF16322">
    <property type="entry name" value="Tub_N"/>
    <property type="match status" value="2"/>
</dbReference>
<evidence type="ECO:0008006" key="9">
    <source>
        <dbReference type="Google" id="ProtNLM"/>
    </source>
</evidence>
<evidence type="ECO:0000256" key="2">
    <source>
        <dbReference type="ARBA" id="ARBA00007129"/>
    </source>
</evidence>
<dbReference type="Gene3D" id="3.20.90.10">
    <property type="entry name" value="Tubby Protein, Chain A"/>
    <property type="match status" value="1"/>
</dbReference>
<dbReference type="SUPFAM" id="SSF54518">
    <property type="entry name" value="Tubby C-terminal domain-like"/>
    <property type="match status" value="1"/>
</dbReference>
<evidence type="ECO:0000256" key="4">
    <source>
        <dbReference type="SAM" id="MobiDB-lite"/>
    </source>
</evidence>
<organism evidence="7 8">
    <name type="scientific">Takifugu bimaculatus</name>
    <dbReference type="NCBI Taxonomy" id="433685"/>
    <lineage>
        <taxon>Eukaryota</taxon>
        <taxon>Metazoa</taxon>
        <taxon>Chordata</taxon>
        <taxon>Craniata</taxon>
        <taxon>Vertebrata</taxon>
        <taxon>Euteleostomi</taxon>
        <taxon>Actinopterygii</taxon>
        <taxon>Neopterygii</taxon>
        <taxon>Teleostei</taxon>
        <taxon>Neoteleostei</taxon>
        <taxon>Acanthomorphata</taxon>
        <taxon>Eupercaria</taxon>
        <taxon>Tetraodontiformes</taxon>
        <taxon>Tetradontoidea</taxon>
        <taxon>Tetraodontidae</taxon>
        <taxon>Takifugu</taxon>
    </lineage>
</organism>
<sequence length="281" mass="31364">MQQKLDRQRALLEQKQRRKRQEPLMVQPNTEARPRRARTRRGEEQAPLVESQLNVTNDVLMEGIDGPAAFLEASELGMKIQIASASQQQPPSQPPSAEVPERNGDAVTLPEPKTDIQELLQKQGLSGSMNFDEPSEEEDDTDGERTPSLSPSGEMVRPASASSGKDTPEVAPRGSPTADAVSVDASNLEEFVFRPAPRGVTIKCRVSRNKKGMDRGLYPTYFMHMEREDGKRVFLLAGRKRKKSKTSNYLISVDATDLSREGESFIGKLRYRPVRTSQFSH</sequence>
<dbReference type="Proteomes" id="UP000516260">
    <property type="component" value="Chromosome 22"/>
</dbReference>
<evidence type="ECO:0000256" key="3">
    <source>
        <dbReference type="ARBA" id="ARBA00022490"/>
    </source>
</evidence>
<dbReference type="GO" id="GO:0005929">
    <property type="term" value="C:cilium"/>
    <property type="evidence" value="ECO:0007669"/>
    <property type="project" value="TreeGrafter"/>
</dbReference>
<feature type="region of interest" description="Disordered" evidence="4">
    <location>
        <begin position="1"/>
        <end position="49"/>
    </location>
</feature>
<dbReference type="PANTHER" id="PTHR16517">
    <property type="entry name" value="TUBBY-RELATED"/>
    <property type="match status" value="1"/>
</dbReference>
<protein>
    <recommendedName>
        <fullName evidence="9">Tubby C-terminal domain-containing protein</fullName>
    </recommendedName>
</protein>
<comment type="caution">
    <text evidence="7">The sequence shown here is derived from an EMBL/GenBank/DDBJ whole genome shotgun (WGS) entry which is preliminary data.</text>
</comment>
<dbReference type="GO" id="GO:0061512">
    <property type="term" value="P:protein localization to cilium"/>
    <property type="evidence" value="ECO:0007669"/>
    <property type="project" value="TreeGrafter"/>
</dbReference>
<feature type="compositionally biased region" description="Acidic residues" evidence="4">
    <location>
        <begin position="133"/>
        <end position="142"/>
    </location>
</feature>
<evidence type="ECO:0000313" key="8">
    <source>
        <dbReference type="Proteomes" id="UP000516260"/>
    </source>
</evidence>
<feature type="region of interest" description="Disordered" evidence="4">
    <location>
        <begin position="81"/>
        <end position="182"/>
    </location>
</feature>
<dbReference type="Pfam" id="PF01167">
    <property type="entry name" value="Tub"/>
    <property type="match status" value="1"/>
</dbReference>
<keyword evidence="8" id="KW-1185">Reference proteome</keyword>
<dbReference type="PANTHER" id="PTHR16517:SF138">
    <property type="entry name" value="TUBBY-RELATED PROTEIN 3"/>
    <property type="match status" value="1"/>
</dbReference>
<dbReference type="AlphaFoldDB" id="A0A4Z2BH74"/>
<feature type="domain" description="Tubby N-terminal" evidence="6">
    <location>
        <begin position="62"/>
        <end position="176"/>
    </location>
</feature>
<dbReference type="InterPro" id="IPR005398">
    <property type="entry name" value="Tubby_N"/>
</dbReference>
<keyword evidence="3" id="KW-0963">Cytoplasm</keyword>
<feature type="compositionally biased region" description="Basic and acidic residues" evidence="4">
    <location>
        <begin position="1"/>
        <end position="15"/>
    </location>
</feature>
<proteinExistence type="inferred from homology"/>
<evidence type="ECO:0000259" key="6">
    <source>
        <dbReference type="Pfam" id="PF16322"/>
    </source>
</evidence>
<dbReference type="PRINTS" id="PR01573">
    <property type="entry name" value="SUPERTUBBY"/>
</dbReference>
<dbReference type="GO" id="GO:0005737">
    <property type="term" value="C:cytoplasm"/>
    <property type="evidence" value="ECO:0007669"/>
    <property type="project" value="UniProtKB-SubCell"/>
</dbReference>
<feature type="domain" description="Tubby N-terminal" evidence="6">
    <location>
        <begin position="7"/>
        <end position="61"/>
    </location>
</feature>
<name>A0A4Z2BH74_9TELE</name>
<feature type="domain" description="Tubby C-terminal" evidence="5">
    <location>
        <begin position="193"/>
        <end position="276"/>
    </location>
</feature>
<gene>
    <name evidence="7" type="ORF">fugu_019995</name>
</gene>
<reference evidence="7 8" key="1">
    <citation type="submission" date="2019-04" db="EMBL/GenBank/DDBJ databases">
        <title>The sequence and de novo assembly of Takifugu bimaculatus genome using PacBio and Hi-C technologies.</title>
        <authorList>
            <person name="Xu P."/>
            <person name="Liu B."/>
            <person name="Zhou Z."/>
        </authorList>
    </citation>
    <scope>NUCLEOTIDE SEQUENCE [LARGE SCALE GENOMIC DNA]</scope>
    <source>
        <strain evidence="7">TB-2018</strain>
        <tissue evidence="7">Muscle</tissue>
    </source>
</reference>
<dbReference type="InterPro" id="IPR000007">
    <property type="entry name" value="Tubby_C"/>
</dbReference>
<evidence type="ECO:0000256" key="1">
    <source>
        <dbReference type="ARBA" id="ARBA00004496"/>
    </source>
</evidence>
<comment type="subcellular location">
    <subcellularLocation>
        <location evidence="1">Cytoplasm</location>
    </subcellularLocation>
</comment>
<comment type="similarity">
    <text evidence="2">Belongs to the TUB family.</text>
</comment>
<dbReference type="InterPro" id="IPR025659">
    <property type="entry name" value="Tubby-like_C"/>
</dbReference>
<accession>A0A4Z2BH74</accession>
<evidence type="ECO:0000313" key="7">
    <source>
        <dbReference type="EMBL" id="TNM91615.1"/>
    </source>
</evidence>